<evidence type="ECO:0000313" key="9">
    <source>
        <dbReference type="EMBL" id="AES79015.2"/>
    </source>
</evidence>
<proteinExistence type="predicted"/>
<dbReference type="GO" id="GO:0005634">
    <property type="term" value="C:nucleus"/>
    <property type="evidence" value="ECO:0007669"/>
    <property type="project" value="InterPro"/>
</dbReference>
<dbReference type="InterPro" id="IPR007728">
    <property type="entry name" value="Pre-SET_dom"/>
</dbReference>
<dbReference type="GO" id="GO:0032259">
    <property type="term" value="P:methylation"/>
    <property type="evidence" value="ECO:0007669"/>
    <property type="project" value="UniProtKB-KW"/>
</dbReference>
<name>G7KY38_MEDTR</name>
<dbReference type="Pfam" id="PF00856">
    <property type="entry name" value="SET"/>
    <property type="match status" value="1"/>
</dbReference>
<dbReference type="Pfam" id="PF05033">
    <property type="entry name" value="Pre-SET"/>
    <property type="match status" value="1"/>
</dbReference>
<comment type="subcellular location">
    <subcellularLocation>
        <location evidence="1">Chromosome</location>
    </subcellularLocation>
</comment>
<keyword evidence="11" id="KW-1185">Reference proteome</keyword>
<evidence type="ECO:0000313" key="10">
    <source>
        <dbReference type="EnsemblPlants" id="AES79015"/>
    </source>
</evidence>
<evidence type="ECO:0000313" key="11">
    <source>
        <dbReference type="Proteomes" id="UP000002051"/>
    </source>
</evidence>
<dbReference type="HOGENOM" id="CLU_490379_0_0_1"/>
<evidence type="ECO:0000259" key="7">
    <source>
        <dbReference type="PROSITE" id="PS50867"/>
    </source>
</evidence>
<dbReference type="PROSITE" id="PS50280">
    <property type="entry name" value="SET"/>
    <property type="match status" value="1"/>
</dbReference>
<protein>
    <submittedName>
        <fullName evidence="9">SET-domain protein lysine methyltransferase family protein, putative</fullName>
    </submittedName>
</protein>
<dbReference type="PANTHER" id="PTHR45660:SF91">
    <property type="entry name" value="HISTONE-LYSINE N-METHYLTRANSFERASE, H3 LYSINE-9 SPECIFIC SUVH4-LIKE ISOFORM X1"/>
    <property type="match status" value="1"/>
</dbReference>
<dbReference type="GO" id="GO:0005694">
    <property type="term" value="C:chromosome"/>
    <property type="evidence" value="ECO:0007669"/>
    <property type="project" value="UniProtKB-SubCell"/>
</dbReference>
<evidence type="ECO:0000256" key="4">
    <source>
        <dbReference type="ARBA" id="ARBA00022679"/>
    </source>
</evidence>
<evidence type="ECO:0000256" key="1">
    <source>
        <dbReference type="ARBA" id="ARBA00004286"/>
    </source>
</evidence>
<dbReference type="GO" id="GO:0008270">
    <property type="term" value="F:zinc ion binding"/>
    <property type="evidence" value="ECO:0007669"/>
    <property type="project" value="InterPro"/>
</dbReference>
<reference evidence="9 11" key="2">
    <citation type="journal article" date="2014" name="BMC Genomics">
        <title>An improved genome release (version Mt4.0) for the model legume Medicago truncatula.</title>
        <authorList>
            <person name="Tang H."/>
            <person name="Krishnakumar V."/>
            <person name="Bidwell S."/>
            <person name="Rosen B."/>
            <person name="Chan A."/>
            <person name="Zhou S."/>
            <person name="Gentzbittel L."/>
            <person name="Childs K.L."/>
            <person name="Yandell M."/>
            <person name="Gundlach H."/>
            <person name="Mayer K.F."/>
            <person name="Schwartz D.C."/>
            <person name="Town C.D."/>
        </authorList>
    </citation>
    <scope>GENOME REANNOTATION</scope>
    <source>
        <strain evidence="9">A17</strain>
        <strain evidence="10 11">cv. Jemalong A17</strain>
    </source>
</reference>
<reference evidence="10" key="3">
    <citation type="submission" date="2015-04" db="UniProtKB">
        <authorList>
            <consortium name="EnsemblPlants"/>
        </authorList>
    </citation>
    <scope>IDENTIFICATION</scope>
    <source>
        <strain evidence="10">cv. Jemalong A17</strain>
    </source>
</reference>
<dbReference type="Gene3D" id="2.170.270.10">
    <property type="entry name" value="SET domain"/>
    <property type="match status" value="1"/>
</dbReference>
<dbReference type="Proteomes" id="UP000002051">
    <property type="component" value="Unassembled WGS sequence"/>
</dbReference>
<dbReference type="SMART" id="SM00468">
    <property type="entry name" value="PreSET"/>
    <property type="match status" value="1"/>
</dbReference>
<feature type="domain" description="Post-SET" evidence="8">
    <location>
        <begin position="540"/>
        <end position="556"/>
    </location>
</feature>
<dbReference type="EMBL" id="CM001223">
    <property type="protein sequence ID" value="AES79015.2"/>
    <property type="molecule type" value="Genomic_DNA"/>
</dbReference>
<keyword evidence="4" id="KW-0808">Transferase</keyword>
<evidence type="ECO:0000256" key="3">
    <source>
        <dbReference type="ARBA" id="ARBA00022603"/>
    </source>
</evidence>
<dbReference type="InterPro" id="IPR051357">
    <property type="entry name" value="H3K9_HMTase_SUVAR3-9"/>
</dbReference>
<dbReference type="EnsemblPlants" id="AES79015">
    <property type="protein sequence ID" value="AES79015"/>
    <property type="gene ID" value="MTR_7g052480"/>
</dbReference>
<dbReference type="SMART" id="SM00317">
    <property type="entry name" value="SET"/>
    <property type="match status" value="1"/>
</dbReference>
<dbReference type="PROSITE" id="PS50868">
    <property type="entry name" value="POST_SET"/>
    <property type="match status" value="1"/>
</dbReference>
<dbReference type="PROSITE" id="PS50867">
    <property type="entry name" value="PRE_SET"/>
    <property type="match status" value="1"/>
</dbReference>
<dbReference type="InterPro" id="IPR046341">
    <property type="entry name" value="SET_dom_sf"/>
</dbReference>
<reference evidence="9 11" key="1">
    <citation type="journal article" date="2011" name="Nature">
        <title>The Medicago genome provides insight into the evolution of rhizobial symbioses.</title>
        <authorList>
            <person name="Young N.D."/>
            <person name="Debelle F."/>
            <person name="Oldroyd G.E."/>
            <person name="Geurts R."/>
            <person name="Cannon S.B."/>
            <person name="Udvardi M.K."/>
            <person name="Benedito V.A."/>
            <person name="Mayer K.F."/>
            <person name="Gouzy J."/>
            <person name="Schoof H."/>
            <person name="Van de Peer Y."/>
            <person name="Proost S."/>
            <person name="Cook D.R."/>
            <person name="Meyers B.C."/>
            <person name="Spannagl M."/>
            <person name="Cheung F."/>
            <person name="De Mita S."/>
            <person name="Krishnakumar V."/>
            <person name="Gundlach H."/>
            <person name="Zhou S."/>
            <person name="Mudge J."/>
            <person name="Bharti A.K."/>
            <person name="Murray J.D."/>
            <person name="Naoumkina M.A."/>
            <person name="Rosen B."/>
            <person name="Silverstein K.A."/>
            <person name="Tang H."/>
            <person name="Rombauts S."/>
            <person name="Zhao P.X."/>
            <person name="Zhou P."/>
            <person name="Barbe V."/>
            <person name="Bardou P."/>
            <person name="Bechner M."/>
            <person name="Bellec A."/>
            <person name="Berger A."/>
            <person name="Berges H."/>
            <person name="Bidwell S."/>
            <person name="Bisseling T."/>
            <person name="Choisne N."/>
            <person name="Couloux A."/>
            <person name="Denny R."/>
            <person name="Deshpande S."/>
            <person name="Dai X."/>
            <person name="Doyle J.J."/>
            <person name="Dudez A.M."/>
            <person name="Farmer A.D."/>
            <person name="Fouteau S."/>
            <person name="Franken C."/>
            <person name="Gibelin C."/>
            <person name="Gish J."/>
            <person name="Goldstein S."/>
            <person name="Gonzalez A.J."/>
            <person name="Green P.J."/>
            <person name="Hallab A."/>
            <person name="Hartog M."/>
            <person name="Hua A."/>
            <person name="Humphray S.J."/>
            <person name="Jeong D.H."/>
            <person name="Jing Y."/>
            <person name="Jocker A."/>
            <person name="Kenton S.M."/>
            <person name="Kim D.J."/>
            <person name="Klee K."/>
            <person name="Lai H."/>
            <person name="Lang C."/>
            <person name="Lin S."/>
            <person name="Macmil S.L."/>
            <person name="Magdelenat G."/>
            <person name="Matthews L."/>
            <person name="McCorrison J."/>
            <person name="Monaghan E.L."/>
            <person name="Mun J.H."/>
            <person name="Najar F.Z."/>
            <person name="Nicholson C."/>
            <person name="Noirot C."/>
            <person name="O'Bleness M."/>
            <person name="Paule C.R."/>
            <person name="Poulain J."/>
            <person name="Prion F."/>
            <person name="Qin B."/>
            <person name="Qu C."/>
            <person name="Retzel E.F."/>
            <person name="Riddle C."/>
            <person name="Sallet E."/>
            <person name="Samain S."/>
            <person name="Samson N."/>
            <person name="Sanders I."/>
            <person name="Saurat O."/>
            <person name="Scarpelli C."/>
            <person name="Schiex T."/>
            <person name="Segurens B."/>
            <person name="Severin A.J."/>
            <person name="Sherrier D.J."/>
            <person name="Shi R."/>
            <person name="Sims S."/>
            <person name="Singer S.R."/>
            <person name="Sinharoy S."/>
            <person name="Sterck L."/>
            <person name="Viollet A."/>
            <person name="Wang B.B."/>
            <person name="Wang K."/>
            <person name="Wang M."/>
            <person name="Wang X."/>
            <person name="Warfsmann J."/>
            <person name="Weissenbach J."/>
            <person name="White D.D."/>
            <person name="White J.D."/>
            <person name="Wiley G.B."/>
            <person name="Wincker P."/>
            <person name="Xing Y."/>
            <person name="Yang L."/>
            <person name="Yao Z."/>
            <person name="Ying F."/>
            <person name="Zhai J."/>
            <person name="Zhou L."/>
            <person name="Zuber A."/>
            <person name="Denarie J."/>
            <person name="Dixon R.A."/>
            <person name="May G.D."/>
            <person name="Schwartz D.C."/>
            <person name="Rogers J."/>
            <person name="Quetier F."/>
            <person name="Town C.D."/>
            <person name="Roe B.A."/>
        </authorList>
    </citation>
    <scope>NUCLEOTIDE SEQUENCE [LARGE SCALE GENOMIC DNA]</scope>
    <source>
        <strain evidence="9">A17</strain>
        <strain evidence="10 11">cv. Jemalong A17</strain>
    </source>
</reference>
<gene>
    <name evidence="9" type="ordered locus">MTR_7g052480</name>
</gene>
<keyword evidence="5" id="KW-0949">S-adenosyl-L-methionine</keyword>
<dbReference type="SUPFAM" id="SSF82199">
    <property type="entry name" value="SET domain"/>
    <property type="match status" value="1"/>
</dbReference>
<accession>G7KY38</accession>
<dbReference type="InterPro" id="IPR003616">
    <property type="entry name" value="Post-SET_dom"/>
</dbReference>
<dbReference type="PANTHER" id="PTHR45660">
    <property type="entry name" value="HISTONE-LYSINE N-METHYLTRANSFERASE SETMAR"/>
    <property type="match status" value="1"/>
</dbReference>
<accession>A0A0C3W5W6</accession>
<feature type="domain" description="Pre-SET" evidence="7">
    <location>
        <begin position="315"/>
        <end position="374"/>
    </location>
</feature>
<dbReference type="eggNOG" id="KOG1082">
    <property type="taxonomic scope" value="Eukaryota"/>
</dbReference>
<evidence type="ECO:0000256" key="5">
    <source>
        <dbReference type="ARBA" id="ARBA00022691"/>
    </source>
</evidence>
<evidence type="ECO:0000259" key="8">
    <source>
        <dbReference type="PROSITE" id="PS50868"/>
    </source>
</evidence>
<keyword evidence="2" id="KW-0158">Chromosome</keyword>
<evidence type="ECO:0000256" key="2">
    <source>
        <dbReference type="ARBA" id="ARBA00022454"/>
    </source>
</evidence>
<keyword evidence="3 9" id="KW-0489">Methyltransferase</keyword>
<evidence type="ECO:0000259" key="6">
    <source>
        <dbReference type="PROSITE" id="PS50280"/>
    </source>
</evidence>
<feature type="domain" description="SET" evidence="6">
    <location>
        <begin position="377"/>
        <end position="526"/>
    </location>
</feature>
<dbReference type="InterPro" id="IPR001214">
    <property type="entry name" value="SET_dom"/>
</dbReference>
<dbReference type="PaxDb" id="3880-AES79015"/>
<organism evidence="9 11">
    <name type="scientific">Medicago truncatula</name>
    <name type="common">Barrel medic</name>
    <name type="synonym">Medicago tribuloides</name>
    <dbReference type="NCBI Taxonomy" id="3880"/>
    <lineage>
        <taxon>Eukaryota</taxon>
        <taxon>Viridiplantae</taxon>
        <taxon>Streptophyta</taxon>
        <taxon>Embryophyta</taxon>
        <taxon>Tracheophyta</taxon>
        <taxon>Spermatophyta</taxon>
        <taxon>Magnoliopsida</taxon>
        <taxon>eudicotyledons</taxon>
        <taxon>Gunneridae</taxon>
        <taxon>Pentapetalae</taxon>
        <taxon>rosids</taxon>
        <taxon>fabids</taxon>
        <taxon>Fabales</taxon>
        <taxon>Fabaceae</taxon>
        <taxon>Papilionoideae</taxon>
        <taxon>50 kb inversion clade</taxon>
        <taxon>NPAAA clade</taxon>
        <taxon>Hologalegina</taxon>
        <taxon>IRL clade</taxon>
        <taxon>Trifolieae</taxon>
        <taxon>Medicago</taxon>
    </lineage>
</organism>
<dbReference type="AlphaFoldDB" id="G7KY38"/>
<sequence>MEVTKSCENEAMMMVPTRASSRLQNLSKIQYNIYNSSGDKVFGQHVEKTELESSKESLATITKVRSQHQNRNKIPDDISHKRGMVSFEDNAEKTELGSKEESLVSTTKVCSQLQNRNEIPDDISHKRGMVSLEDNVVEKRTKINSLRRKPCSRSRSTSNDSLVFDGLDFRGILSLRETSRLANLRCLAKQEEKNQSKNRHKKGKNIATLLRASNVEKNGIDNEYVPGITTSKYLINKLRELAKVGTYKVHLMEGQVSKALSSSPSLVCKDISNGQEAISIIATNDFDDPPVAPTGFEYITSNKVSPSIEVPSNAAGCNCKGSCRTKRCSCANHNGSEFSYNNIGRLIEPLDIVVECGPQCGCGPKCGNKISQQGLSYRLEVYRTAKKGWAVRTWDFIPSGAPVVEYIGVLSRDDELGSANGNDYIFDIDCLHTINSVDGRERRLGNVPLPINNLSEKKDELMEKDPEYCIDAGSFGNVSRFINHGCEPNLFVQCVLSCHRDPRLARVVLFAAEDIPPYQELTYDYGYTLDSVSGSDGKIKQLQCHCGAKECRKRLY</sequence>
<dbReference type="GO" id="GO:0042054">
    <property type="term" value="F:histone methyltransferase activity"/>
    <property type="evidence" value="ECO:0007669"/>
    <property type="project" value="InterPro"/>
</dbReference>
<dbReference type="SMART" id="SM00508">
    <property type="entry name" value="PostSET"/>
    <property type="match status" value="1"/>
</dbReference>
<dbReference type="STRING" id="3880.G7KY38"/>